<reference evidence="9" key="2">
    <citation type="submission" date="2022-06" db="UniProtKB">
        <authorList>
            <consortium name="EnsemblMetazoa"/>
        </authorList>
    </citation>
    <scope>IDENTIFICATION</scope>
    <source>
        <strain evidence="9">DF5081</strain>
    </source>
</reference>
<dbReference type="GO" id="GO:0005634">
    <property type="term" value="C:nucleus"/>
    <property type="evidence" value="ECO:0007669"/>
    <property type="project" value="TreeGrafter"/>
</dbReference>
<evidence type="ECO:0000256" key="2">
    <source>
        <dbReference type="ARBA" id="ARBA00022679"/>
    </source>
</evidence>
<evidence type="ECO:0000256" key="5">
    <source>
        <dbReference type="ARBA" id="ARBA00022840"/>
    </source>
</evidence>
<dbReference type="GO" id="GO:0005737">
    <property type="term" value="C:cytoplasm"/>
    <property type="evidence" value="ECO:0007669"/>
    <property type="project" value="TreeGrafter"/>
</dbReference>
<dbReference type="AlphaFoldDB" id="A0A8R1HZ50"/>
<dbReference type="PANTHER" id="PTHR12400:SF51">
    <property type="entry name" value="INOSITOL POLYPHOSPHATE MULTIKINASE"/>
    <property type="match status" value="1"/>
</dbReference>
<evidence type="ECO:0000256" key="6">
    <source>
        <dbReference type="ARBA" id="ARBA00036164"/>
    </source>
</evidence>
<organism evidence="9 10">
    <name type="scientific">Caenorhabditis japonica</name>
    <dbReference type="NCBI Taxonomy" id="281687"/>
    <lineage>
        <taxon>Eukaryota</taxon>
        <taxon>Metazoa</taxon>
        <taxon>Ecdysozoa</taxon>
        <taxon>Nematoda</taxon>
        <taxon>Chromadorea</taxon>
        <taxon>Rhabditida</taxon>
        <taxon>Rhabditina</taxon>
        <taxon>Rhabditomorpha</taxon>
        <taxon>Rhabditoidea</taxon>
        <taxon>Rhabditidae</taxon>
        <taxon>Peloderinae</taxon>
        <taxon>Caenorhabditis</taxon>
    </lineage>
</organism>
<proteinExistence type="inferred from homology"/>
<reference evidence="10" key="1">
    <citation type="submission" date="2010-08" db="EMBL/GenBank/DDBJ databases">
        <authorList>
            <consortium name="Caenorhabditis japonica Sequencing Consortium"/>
            <person name="Wilson R.K."/>
        </authorList>
    </citation>
    <scope>NUCLEOTIDE SEQUENCE [LARGE SCALE GENOMIC DNA]</scope>
    <source>
        <strain evidence="10">DF5081</strain>
    </source>
</reference>
<keyword evidence="10" id="KW-1185">Reference proteome</keyword>
<dbReference type="EC" id="2.7.-.-" evidence="8"/>
<protein>
    <recommendedName>
        <fullName evidence="8">Kinase</fullName>
        <ecNumber evidence="8">2.7.-.-</ecNumber>
    </recommendedName>
</protein>
<evidence type="ECO:0000256" key="4">
    <source>
        <dbReference type="ARBA" id="ARBA00022777"/>
    </source>
</evidence>
<evidence type="ECO:0000256" key="3">
    <source>
        <dbReference type="ARBA" id="ARBA00022741"/>
    </source>
</evidence>
<evidence type="ECO:0000256" key="7">
    <source>
        <dbReference type="ARBA" id="ARBA00036525"/>
    </source>
</evidence>
<accession>A0A8R1HZ50</accession>
<dbReference type="Pfam" id="PF03770">
    <property type="entry name" value="IPK"/>
    <property type="match status" value="1"/>
</dbReference>
<comment type="catalytic activity">
    <reaction evidence="7">
        <text>1D-myo-inositol 1,3,4,6-tetrakisphosphate + ATP = 1D-myo-inositol 1,3,4,5,6-pentakisphosphate + ADP + H(+)</text>
        <dbReference type="Rhea" id="RHEA:12717"/>
        <dbReference type="ChEBI" id="CHEBI:15378"/>
        <dbReference type="ChEBI" id="CHEBI:30616"/>
        <dbReference type="ChEBI" id="CHEBI:57660"/>
        <dbReference type="ChEBI" id="CHEBI:57733"/>
        <dbReference type="ChEBI" id="CHEBI:456216"/>
        <dbReference type="EC" id="2.7.1.140"/>
    </reaction>
</comment>
<keyword evidence="4 8" id="KW-0418">Kinase</keyword>
<keyword evidence="5" id="KW-0067">ATP-binding</keyword>
<dbReference type="InterPro" id="IPR005522">
    <property type="entry name" value="IPK"/>
</dbReference>
<dbReference type="InterPro" id="IPR038286">
    <property type="entry name" value="IPK_sf"/>
</dbReference>
<dbReference type="SUPFAM" id="SSF56104">
    <property type="entry name" value="SAICAR synthase-like"/>
    <property type="match status" value="1"/>
</dbReference>
<dbReference type="GO" id="GO:0005524">
    <property type="term" value="F:ATP binding"/>
    <property type="evidence" value="ECO:0007669"/>
    <property type="project" value="UniProtKB-KW"/>
</dbReference>
<keyword evidence="2 8" id="KW-0808">Transferase</keyword>
<dbReference type="GO" id="GO:0032958">
    <property type="term" value="P:inositol phosphate biosynthetic process"/>
    <property type="evidence" value="ECO:0007669"/>
    <property type="project" value="InterPro"/>
</dbReference>
<dbReference type="GO" id="GO:0051765">
    <property type="term" value="F:inositol tetrakisphosphate kinase activity"/>
    <property type="evidence" value="ECO:0007669"/>
    <property type="project" value="TreeGrafter"/>
</dbReference>
<keyword evidence="3" id="KW-0547">Nucleotide-binding</keyword>
<evidence type="ECO:0000313" key="10">
    <source>
        <dbReference type="Proteomes" id="UP000005237"/>
    </source>
</evidence>
<comment type="catalytic activity">
    <reaction evidence="6">
        <text>1D-myo-inositol 1,4,5-trisphosphate + 2 ATP = 1D-myo-inositol 1,3,4,5,6-pentakisphosphate + 2 ADP + 2 H(+)</text>
        <dbReference type="Rhea" id="RHEA:32359"/>
        <dbReference type="ChEBI" id="CHEBI:15378"/>
        <dbReference type="ChEBI" id="CHEBI:30616"/>
        <dbReference type="ChEBI" id="CHEBI:57733"/>
        <dbReference type="ChEBI" id="CHEBI:203600"/>
        <dbReference type="ChEBI" id="CHEBI:456216"/>
        <dbReference type="EC" id="2.7.1.151"/>
    </reaction>
</comment>
<comment type="similarity">
    <text evidence="1 8">Belongs to the inositol phosphokinase (IPK) family.</text>
</comment>
<sequence length="289" mass="33153">MDSVSNEGLPDEYQWFSDQIAGHHPSVIKNGKREIGLLKIPGSREILKPKQDASRGEKEVAIYKLLSSSSSSCPSSDLRNGKPEDVEMLRKLTANFYGIRRLFVDDEDREFLVLEDVTSDYRRPAILDLKMGQVTSDPLAKADKVEKERIKYPPQAVMGCRILGYRIHRDNNKVEIRDKEWGKSFDETTIQDGLCEFFSARDNELKEVLEKALIELETIKHFFETQTSFQFFASSLLFVYEGDVTLPINLKIIMIDFSHAFFSNGNRDEGYLFGIQNLEGFLQDMLKIC</sequence>
<dbReference type="Gene3D" id="3.30.470.160">
    <property type="entry name" value="Inositol polyphosphate kinase"/>
    <property type="match status" value="1"/>
</dbReference>
<evidence type="ECO:0000256" key="8">
    <source>
        <dbReference type="RuleBase" id="RU363090"/>
    </source>
</evidence>
<dbReference type="EnsemblMetazoa" id="CJA12658.1">
    <property type="protein sequence ID" value="CJA12658.1"/>
    <property type="gene ID" value="WBGene00131862"/>
</dbReference>
<name>A0A8R1HZ50_CAEJA</name>
<evidence type="ECO:0000256" key="1">
    <source>
        <dbReference type="ARBA" id="ARBA00007374"/>
    </source>
</evidence>
<dbReference type="PANTHER" id="PTHR12400">
    <property type="entry name" value="INOSITOL POLYPHOSPHATE KINASE"/>
    <property type="match status" value="1"/>
</dbReference>
<dbReference type="Proteomes" id="UP000005237">
    <property type="component" value="Unassembled WGS sequence"/>
</dbReference>
<dbReference type="GO" id="GO:0008440">
    <property type="term" value="F:inositol-1,4,5-trisphosphate 3-kinase activity"/>
    <property type="evidence" value="ECO:0007669"/>
    <property type="project" value="TreeGrafter"/>
</dbReference>
<evidence type="ECO:0000313" key="9">
    <source>
        <dbReference type="EnsemblMetazoa" id="CJA12658.1"/>
    </source>
</evidence>